<name>A0A9Q3FTB6_9BASI</name>
<accession>A0A9Q3FTB6</accession>
<keyword evidence="3" id="KW-1185">Reference proteome</keyword>
<evidence type="ECO:0000313" key="2">
    <source>
        <dbReference type="EMBL" id="MBW0544639.1"/>
    </source>
</evidence>
<protein>
    <submittedName>
        <fullName evidence="2">Uncharacterized protein</fullName>
    </submittedName>
</protein>
<proteinExistence type="predicted"/>
<evidence type="ECO:0000313" key="3">
    <source>
        <dbReference type="Proteomes" id="UP000765509"/>
    </source>
</evidence>
<organism evidence="2 3">
    <name type="scientific">Austropuccinia psidii MF-1</name>
    <dbReference type="NCBI Taxonomy" id="1389203"/>
    <lineage>
        <taxon>Eukaryota</taxon>
        <taxon>Fungi</taxon>
        <taxon>Dikarya</taxon>
        <taxon>Basidiomycota</taxon>
        <taxon>Pucciniomycotina</taxon>
        <taxon>Pucciniomycetes</taxon>
        <taxon>Pucciniales</taxon>
        <taxon>Sphaerophragmiaceae</taxon>
        <taxon>Austropuccinia</taxon>
    </lineage>
</organism>
<sequence length="123" mass="14052">MKILKKCGGELERPLRSRCIEPCSTDEYINALEDIVTKTKIARTWKKFGMKIPNQPRKPFNANRPITDEQIKCHKCGGISHLANNLPKRQKINEIVETKDHNDKEDESDSEKDAEESEASEGD</sequence>
<dbReference type="Proteomes" id="UP000765509">
    <property type="component" value="Unassembled WGS sequence"/>
</dbReference>
<comment type="caution">
    <text evidence="2">The sequence shown here is derived from an EMBL/GenBank/DDBJ whole genome shotgun (WGS) entry which is preliminary data.</text>
</comment>
<reference evidence="2" key="1">
    <citation type="submission" date="2021-03" db="EMBL/GenBank/DDBJ databases">
        <title>Draft genome sequence of rust myrtle Austropuccinia psidii MF-1, a brazilian biotype.</title>
        <authorList>
            <person name="Quecine M.C."/>
            <person name="Pachon D.M.R."/>
            <person name="Bonatelli M.L."/>
            <person name="Correr F.H."/>
            <person name="Franceschini L.M."/>
            <person name="Leite T.F."/>
            <person name="Margarido G.R.A."/>
            <person name="Almeida C.A."/>
            <person name="Ferrarezi J.A."/>
            <person name="Labate C.A."/>
        </authorList>
    </citation>
    <scope>NUCLEOTIDE SEQUENCE</scope>
    <source>
        <strain evidence="2">MF-1</strain>
    </source>
</reference>
<feature type="compositionally biased region" description="Acidic residues" evidence="1">
    <location>
        <begin position="105"/>
        <end position="123"/>
    </location>
</feature>
<dbReference type="AlphaFoldDB" id="A0A9Q3FTB6"/>
<evidence type="ECO:0000256" key="1">
    <source>
        <dbReference type="SAM" id="MobiDB-lite"/>
    </source>
</evidence>
<feature type="compositionally biased region" description="Basic and acidic residues" evidence="1">
    <location>
        <begin position="91"/>
        <end position="104"/>
    </location>
</feature>
<gene>
    <name evidence="2" type="ORF">O181_084354</name>
</gene>
<dbReference type="EMBL" id="AVOT02049483">
    <property type="protein sequence ID" value="MBW0544639.1"/>
    <property type="molecule type" value="Genomic_DNA"/>
</dbReference>
<feature type="region of interest" description="Disordered" evidence="1">
    <location>
        <begin position="87"/>
        <end position="123"/>
    </location>
</feature>